<reference evidence="2" key="3">
    <citation type="submission" date="2015-04" db="UniProtKB">
        <authorList>
            <consortium name="EnsemblPlants"/>
        </authorList>
    </citation>
    <scope>IDENTIFICATION</scope>
    <source>
        <strain evidence="2">cv. Jemalong A17</strain>
    </source>
</reference>
<gene>
    <name evidence="1" type="ordered locus">MTR_4g129203</name>
</gene>
<reference evidence="1 3" key="1">
    <citation type="journal article" date="2011" name="Nature">
        <title>The Medicago genome provides insight into the evolution of rhizobial symbioses.</title>
        <authorList>
            <person name="Young N.D."/>
            <person name="Debelle F."/>
            <person name="Oldroyd G.E."/>
            <person name="Geurts R."/>
            <person name="Cannon S.B."/>
            <person name="Udvardi M.K."/>
            <person name="Benedito V.A."/>
            <person name="Mayer K.F."/>
            <person name="Gouzy J."/>
            <person name="Schoof H."/>
            <person name="Van de Peer Y."/>
            <person name="Proost S."/>
            <person name="Cook D.R."/>
            <person name="Meyers B.C."/>
            <person name="Spannagl M."/>
            <person name="Cheung F."/>
            <person name="De Mita S."/>
            <person name="Krishnakumar V."/>
            <person name="Gundlach H."/>
            <person name="Zhou S."/>
            <person name="Mudge J."/>
            <person name="Bharti A.K."/>
            <person name="Murray J.D."/>
            <person name="Naoumkina M.A."/>
            <person name="Rosen B."/>
            <person name="Silverstein K.A."/>
            <person name="Tang H."/>
            <person name="Rombauts S."/>
            <person name="Zhao P.X."/>
            <person name="Zhou P."/>
            <person name="Barbe V."/>
            <person name="Bardou P."/>
            <person name="Bechner M."/>
            <person name="Bellec A."/>
            <person name="Berger A."/>
            <person name="Berges H."/>
            <person name="Bidwell S."/>
            <person name="Bisseling T."/>
            <person name="Choisne N."/>
            <person name="Couloux A."/>
            <person name="Denny R."/>
            <person name="Deshpande S."/>
            <person name="Dai X."/>
            <person name="Doyle J.J."/>
            <person name="Dudez A.M."/>
            <person name="Farmer A.D."/>
            <person name="Fouteau S."/>
            <person name="Franken C."/>
            <person name="Gibelin C."/>
            <person name="Gish J."/>
            <person name="Goldstein S."/>
            <person name="Gonzalez A.J."/>
            <person name="Green P.J."/>
            <person name="Hallab A."/>
            <person name="Hartog M."/>
            <person name="Hua A."/>
            <person name="Humphray S.J."/>
            <person name="Jeong D.H."/>
            <person name="Jing Y."/>
            <person name="Jocker A."/>
            <person name="Kenton S.M."/>
            <person name="Kim D.J."/>
            <person name="Klee K."/>
            <person name="Lai H."/>
            <person name="Lang C."/>
            <person name="Lin S."/>
            <person name="Macmil S.L."/>
            <person name="Magdelenat G."/>
            <person name="Matthews L."/>
            <person name="McCorrison J."/>
            <person name="Monaghan E.L."/>
            <person name="Mun J.H."/>
            <person name="Najar F.Z."/>
            <person name="Nicholson C."/>
            <person name="Noirot C."/>
            <person name="O'Bleness M."/>
            <person name="Paule C.R."/>
            <person name="Poulain J."/>
            <person name="Prion F."/>
            <person name="Qin B."/>
            <person name="Qu C."/>
            <person name="Retzel E.F."/>
            <person name="Riddle C."/>
            <person name="Sallet E."/>
            <person name="Samain S."/>
            <person name="Samson N."/>
            <person name="Sanders I."/>
            <person name="Saurat O."/>
            <person name="Scarpelli C."/>
            <person name="Schiex T."/>
            <person name="Segurens B."/>
            <person name="Severin A.J."/>
            <person name="Sherrier D.J."/>
            <person name="Shi R."/>
            <person name="Sims S."/>
            <person name="Singer S.R."/>
            <person name="Sinharoy S."/>
            <person name="Sterck L."/>
            <person name="Viollet A."/>
            <person name="Wang B.B."/>
            <person name="Wang K."/>
            <person name="Wang M."/>
            <person name="Wang X."/>
            <person name="Warfsmann J."/>
            <person name="Weissenbach J."/>
            <person name="White D.D."/>
            <person name="White J.D."/>
            <person name="Wiley G.B."/>
            <person name="Wincker P."/>
            <person name="Xing Y."/>
            <person name="Yang L."/>
            <person name="Yao Z."/>
            <person name="Ying F."/>
            <person name="Zhai J."/>
            <person name="Zhou L."/>
            <person name="Zuber A."/>
            <person name="Denarie J."/>
            <person name="Dixon R.A."/>
            <person name="May G.D."/>
            <person name="Schwartz D.C."/>
            <person name="Rogers J."/>
            <person name="Quetier F."/>
            <person name="Town C.D."/>
            <person name="Roe B.A."/>
        </authorList>
    </citation>
    <scope>NUCLEOTIDE SEQUENCE [LARGE SCALE GENOMIC DNA]</scope>
    <source>
        <strain evidence="1">A17</strain>
        <strain evidence="2 3">cv. Jemalong A17</strain>
    </source>
</reference>
<dbReference type="AlphaFoldDB" id="A0A072V345"/>
<keyword evidence="3" id="KW-1185">Reference proteome</keyword>
<dbReference type="EnsemblPlants" id="KEH32570">
    <property type="protein sequence ID" value="KEH32570"/>
    <property type="gene ID" value="MTR_4g129203"/>
</dbReference>
<dbReference type="HOGENOM" id="CLU_2458194_0_0_1"/>
<evidence type="ECO:0000313" key="1">
    <source>
        <dbReference type="EMBL" id="KEH32570.1"/>
    </source>
</evidence>
<evidence type="ECO:0000313" key="2">
    <source>
        <dbReference type="EnsemblPlants" id="KEH32570"/>
    </source>
</evidence>
<proteinExistence type="predicted"/>
<accession>A0A072V345</accession>
<sequence length="89" mass="10339">MPVVSFEKEMMVQFFYCEKGEPTVHFCLIGALVPTHIVFSSKSKTTFFYSNLNLKKERKKGRYKSLLALSARSYQKTFQEEMAQISSQL</sequence>
<name>A0A072V345_MEDTR</name>
<evidence type="ECO:0000313" key="3">
    <source>
        <dbReference type="Proteomes" id="UP000002051"/>
    </source>
</evidence>
<organism evidence="1 3">
    <name type="scientific">Medicago truncatula</name>
    <name type="common">Barrel medic</name>
    <name type="synonym">Medicago tribuloides</name>
    <dbReference type="NCBI Taxonomy" id="3880"/>
    <lineage>
        <taxon>Eukaryota</taxon>
        <taxon>Viridiplantae</taxon>
        <taxon>Streptophyta</taxon>
        <taxon>Embryophyta</taxon>
        <taxon>Tracheophyta</taxon>
        <taxon>Spermatophyta</taxon>
        <taxon>Magnoliopsida</taxon>
        <taxon>eudicotyledons</taxon>
        <taxon>Gunneridae</taxon>
        <taxon>Pentapetalae</taxon>
        <taxon>rosids</taxon>
        <taxon>fabids</taxon>
        <taxon>Fabales</taxon>
        <taxon>Fabaceae</taxon>
        <taxon>Papilionoideae</taxon>
        <taxon>50 kb inversion clade</taxon>
        <taxon>NPAAA clade</taxon>
        <taxon>Hologalegina</taxon>
        <taxon>IRL clade</taxon>
        <taxon>Trifolieae</taxon>
        <taxon>Medicago</taxon>
    </lineage>
</organism>
<protein>
    <submittedName>
        <fullName evidence="1 2">Uncharacterized protein</fullName>
    </submittedName>
</protein>
<reference evidence="1 3" key="2">
    <citation type="journal article" date="2014" name="BMC Genomics">
        <title>An improved genome release (version Mt4.0) for the model legume Medicago truncatula.</title>
        <authorList>
            <person name="Tang H."/>
            <person name="Krishnakumar V."/>
            <person name="Bidwell S."/>
            <person name="Rosen B."/>
            <person name="Chan A."/>
            <person name="Zhou S."/>
            <person name="Gentzbittel L."/>
            <person name="Childs K.L."/>
            <person name="Yandell M."/>
            <person name="Gundlach H."/>
            <person name="Mayer K.F."/>
            <person name="Schwartz D.C."/>
            <person name="Town C.D."/>
        </authorList>
    </citation>
    <scope>GENOME REANNOTATION</scope>
    <source>
        <strain evidence="1">A17</strain>
        <strain evidence="2 3">cv. Jemalong A17</strain>
    </source>
</reference>
<dbReference type="Proteomes" id="UP000002051">
    <property type="component" value="Chromosome 4"/>
</dbReference>
<dbReference type="EMBL" id="CM001220">
    <property type="protein sequence ID" value="KEH32570.1"/>
    <property type="molecule type" value="Genomic_DNA"/>
</dbReference>